<comment type="caution">
    <text evidence="2">The sequence shown here is derived from an EMBL/GenBank/DDBJ whole genome shotgun (WGS) entry which is preliminary data.</text>
</comment>
<feature type="compositionally biased region" description="Basic and acidic residues" evidence="1">
    <location>
        <begin position="187"/>
        <end position="196"/>
    </location>
</feature>
<organism evidence="2 3">
    <name type="scientific">Pseudonocardia endophytica</name>
    <dbReference type="NCBI Taxonomy" id="401976"/>
    <lineage>
        <taxon>Bacteria</taxon>
        <taxon>Bacillati</taxon>
        <taxon>Actinomycetota</taxon>
        <taxon>Actinomycetes</taxon>
        <taxon>Pseudonocardiales</taxon>
        <taxon>Pseudonocardiaceae</taxon>
        <taxon>Pseudonocardia</taxon>
    </lineage>
</organism>
<dbReference type="OrthoDB" id="4120877at2"/>
<evidence type="ECO:0000313" key="3">
    <source>
        <dbReference type="Proteomes" id="UP000295560"/>
    </source>
</evidence>
<evidence type="ECO:0000313" key="2">
    <source>
        <dbReference type="EMBL" id="TCK21820.1"/>
    </source>
</evidence>
<dbReference type="EMBL" id="SMFZ01000002">
    <property type="protein sequence ID" value="TCK21820.1"/>
    <property type="molecule type" value="Genomic_DNA"/>
</dbReference>
<proteinExistence type="predicted"/>
<dbReference type="Proteomes" id="UP000295560">
    <property type="component" value="Unassembled WGS sequence"/>
</dbReference>
<evidence type="ECO:0000256" key="1">
    <source>
        <dbReference type="SAM" id="MobiDB-lite"/>
    </source>
</evidence>
<gene>
    <name evidence="2" type="ORF">EV378_5811</name>
</gene>
<dbReference type="RefSeq" id="WP_132430522.1">
    <property type="nucleotide sequence ID" value="NZ_SMFZ01000002.1"/>
</dbReference>
<dbReference type="AlphaFoldDB" id="A0A4R1HN88"/>
<feature type="region of interest" description="Disordered" evidence="1">
    <location>
        <begin position="187"/>
        <end position="227"/>
    </location>
</feature>
<feature type="region of interest" description="Disordered" evidence="1">
    <location>
        <begin position="127"/>
        <end position="156"/>
    </location>
</feature>
<keyword evidence="3" id="KW-1185">Reference proteome</keyword>
<sequence>MTTSDTVTASLRRLHDRAAQAAARAAAATALMPPACEGADPTCAVAVTLDATGLPTAVRVAADWPRRVGPDAFGAAVTAACRNAQFARLDEWGDRLVRHPLARSTPDEPSAGSGTVTTVEDLQRRLHHATSAPPATIECAGRDTTGRMGVTIGPDGVRGCTADARWVADRSAARLATAVAEAIRQAREERDVRAAEPDPAEGAPRHRGGRGGPAEAPREDGTVSVPTPDQVRVATNTLRAEAERWDQQATVLRETAARATDLGMSGLEAGVFAMLTSTYRLAQAQIAGRAQEAAPAMTRVATTLRDVADTYDREEAANEHRFRNLY</sequence>
<accession>A0A4R1HN88</accession>
<reference evidence="2 3" key="1">
    <citation type="submission" date="2019-03" db="EMBL/GenBank/DDBJ databases">
        <title>Sequencing the genomes of 1000 actinobacteria strains.</title>
        <authorList>
            <person name="Klenk H.-P."/>
        </authorList>
    </citation>
    <scope>NUCLEOTIDE SEQUENCE [LARGE SCALE GENOMIC DNA]</scope>
    <source>
        <strain evidence="2 3">DSM 44969</strain>
    </source>
</reference>
<protein>
    <recommendedName>
        <fullName evidence="4">YbaB/EbfC DNA-binding family protein</fullName>
    </recommendedName>
</protein>
<evidence type="ECO:0008006" key="4">
    <source>
        <dbReference type="Google" id="ProtNLM"/>
    </source>
</evidence>
<name>A0A4R1HN88_PSEEN</name>